<reference evidence="3" key="1">
    <citation type="journal article" date="2011" name="Nat. Commun.">
        <title>Effector diversification within compartments of the Leptosphaeria maculans genome affected by Repeat-Induced Point mutations.</title>
        <authorList>
            <person name="Rouxel T."/>
            <person name="Grandaubert J."/>
            <person name="Hane J.K."/>
            <person name="Hoede C."/>
            <person name="van de Wouw A.P."/>
            <person name="Couloux A."/>
            <person name="Dominguez V."/>
            <person name="Anthouard V."/>
            <person name="Bally P."/>
            <person name="Bourras S."/>
            <person name="Cozijnsen A.J."/>
            <person name="Ciuffetti L.M."/>
            <person name="Degrave A."/>
            <person name="Dilmaghani A."/>
            <person name="Duret L."/>
            <person name="Fudal I."/>
            <person name="Goodwin S.B."/>
            <person name="Gout L."/>
            <person name="Glaser N."/>
            <person name="Linglin J."/>
            <person name="Kema G.H.J."/>
            <person name="Lapalu N."/>
            <person name="Lawrence C.B."/>
            <person name="May K."/>
            <person name="Meyer M."/>
            <person name="Ollivier B."/>
            <person name="Poulain J."/>
            <person name="Schoch C.L."/>
            <person name="Simon A."/>
            <person name="Spatafora J.W."/>
            <person name="Stachowiak A."/>
            <person name="Turgeon B.G."/>
            <person name="Tyler B.M."/>
            <person name="Vincent D."/>
            <person name="Weissenbach J."/>
            <person name="Amselem J."/>
            <person name="Quesneville H."/>
            <person name="Oliver R.P."/>
            <person name="Wincker P."/>
            <person name="Balesdent M.-H."/>
            <person name="Howlett B.J."/>
        </authorList>
    </citation>
    <scope>NUCLEOTIDE SEQUENCE [LARGE SCALE GENOMIC DNA]</scope>
    <source>
        <strain evidence="3">JN3 / isolate v23.1.3 / race Av1-4-5-6-7-8</strain>
    </source>
</reference>
<organism evidence="3">
    <name type="scientific">Leptosphaeria maculans (strain JN3 / isolate v23.1.3 / race Av1-4-5-6-7-8)</name>
    <name type="common">Blackleg fungus</name>
    <name type="synonym">Phoma lingam</name>
    <dbReference type="NCBI Taxonomy" id="985895"/>
    <lineage>
        <taxon>Eukaryota</taxon>
        <taxon>Fungi</taxon>
        <taxon>Dikarya</taxon>
        <taxon>Ascomycota</taxon>
        <taxon>Pezizomycotina</taxon>
        <taxon>Dothideomycetes</taxon>
        <taxon>Pleosporomycetidae</taxon>
        <taxon>Pleosporales</taxon>
        <taxon>Pleosporineae</taxon>
        <taxon>Leptosphaeriaceae</taxon>
        <taxon>Plenodomus</taxon>
        <taxon>Plenodomus lingam/Leptosphaeria maculans species complex</taxon>
    </lineage>
</organism>
<evidence type="ECO:0008006" key="4">
    <source>
        <dbReference type="Google" id="ProtNLM"/>
    </source>
</evidence>
<name>E4ZT46_LEPMJ</name>
<sequence length="231" mass="24570">MAFAYQILMIQKKRDSIEGRVQMKLGRAGTVHDNIKNNGVPVYSCNITNIDSYCCYDDCECASPFEVFSFSAAPSDVYTLTIIGESFTQTHVSTTSQASSSATVAISSASAITETSLPNTLVNSGSATPTSTAITTADSASKPINTIALGAGLGVGIPVLAALMFGSFYLWRRKKRYASVMSEGPQEATHEHDEPQTKYAHYTDTEVQGDIAASELAASQPKPVELPAHGN</sequence>
<dbReference type="eggNOG" id="ENOG502SQDU">
    <property type="taxonomic scope" value="Eukaryota"/>
</dbReference>
<gene>
    <name evidence="2" type="ORF">LEMA_P119680.1</name>
</gene>
<keyword evidence="1" id="KW-0472">Membrane</keyword>
<keyword evidence="3" id="KW-1185">Reference proteome</keyword>
<dbReference type="InParanoid" id="E4ZT46"/>
<proteinExistence type="predicted"/>
<dbReference type="EMBL" id="FP929123">
    <property type="protein sequence ID" value="CBX94477.1"/>
    <property type="molecule type" value="Genomic_DNA"/>
</dbReference>
<evidence type="ECO:0000313" key="3">
    <source>
        <dbReference type="Proteomes" id="UP000002668"/>
    </source>
</evidence>
<dbReference type="AlphaFoldDB" id="E4ZT46"/>
<accession>E4ZT46</accession>
<evidence type="ECO:0000313" key="2">
    <source>
        <dbReference type="EMBL" id="CBX94477.1"/>
    </source>
</evidence>
<protein>
    <recommendedName>
        <fullName evidence="4">Mid2 domain-containing protein</fullName>
    </recommendedName>
</protein>
<keyword evidence="1" id="KW-1133">Transmembrane helix</keyword>
<evidence type="ECO:0000256" key="1">
    <source>
        <dbReference type="SAM" id="Phobius"/>
    </source>
</evidence>
<dbReference type="HOGENOM" id="CLU_1200011_0_0_1"/>
<dbReference type="VEuPathDB" id="FungiDB:LEMA_P119680.1"/>
<dbReference type="STRING" id="985895.E4ZT46"/>
<feature type="transmembrane region" description="Helical" evidence="1">
    <location>
        <begin position="147"/>
        <end position="171"/>
    </location>
</feature>
<keyword evidence="1" id="KW-0812">Transmembrane</keyword>
<dbReference type="Proteomes" id="UP000002668">
    <property type="component" value="Genome"/>
</dbReference>
<dbReference type="OrthoDB" id="3790885at2759"/>